<evidence type="ECO:0000313" key="3">
    <source>
        <dbReference type="Proteomes" id="UP000178106"/>
    </source>
</evidence>
<dbReference type="Proteomes" id="UP000178106">
    <property type="component" value="Unassembled WGS sequence"/>
</dbReference>
<feature type="region of interest" description="Disordered" evidence="1">
    <location>
        <begin position="101"/>
        <end position="120"/>
    </location>
</feature>
<gene>
    <name evidence="2" type="ORF">A2494_02620</name>
</gene>
<name>A0A1G2DS82_9BACT</name>
<reference evidence="2 3" key="1">
    <citation type="journal article" date="2016" name="Nat. Commun.">
        <title>Thousands of microbial genomes shed light on interconnected biogeochemical processes in an aquifer system.</title>
        <authorList>
            <person name="Anantharaman K."/>
            <person name="Brown C.T."/>
            <person name="Hug L.A."/>
            <person name="Sharon I."/>
            <person name="Castelle C.J."/>
            <person name="Probst A.J."/>
            <person name="Thomas B.C."/>
            <person name="Singh A."/>
            <person name="Wilkins M.J."/>
            <person name="Karaoz U."/>
            <person name="Brodie E.L."/>
            <person name="Williams K.H."/>
            <person name="Hubbard S.S."/>
            <person name="Banfield J.F."/>
        </authorList>
    </citation>
    <scope>NUCLEOTIDE SEQUENCE [LARGE SCALE GENOMIC DNA]</scope>
</reference>
<comment type="caution">
    <text evidence="2">The sequence shown here is derived from an EMBL/GenBank/DDBJ whole genome shotgun (WGS) entry which is preliminary data.</text>
</comment>
<evidence type="ECO:0000256" key="1">
    <source>
        <dbReference type="SAM" id="MobiDB-lite"/>
    </source>
</evidence>
<organism evidence="2 3">
    <name type="scientific">Candidatus Lloydbacteria bacterium RIFOXYC12_FULL_46_25</name>
    <dbReference type="NCBI Taxonomy" id="1798670"/>
    <lineage>
        <taxon>Bacteria</taxon>
        <taxon>Candidatus Lloydiibacteriota</taxon>
    </lineage>
</organism>
<dbReference type="EMBL" id="MHLU01000175">
    <property type="protein sequence ID" value="OGZ16406.1"/>
    <property type="molecule type" value="Genomic_DNA"/>
</dbReference>
<sequence>MLQAFNSFERVFLRQIVDNLIQEENTGCAPKVVYVSSFLSIKGVVMAHTNRDMEVGSELSPAEEAELDQFLDDTLIGEALPFARHGSGEEQSMHEGIMHAMEHGPRPDIPLTSLIRHGRR</sequence>
<proteinExistence type="predicted"/>
<accession>A0A1G2DS82</accession>
<protein>
    <submittedName>
        <fullName evidence="2">Uncharacterized protein</fullName>
    </submittedName>
</protein>
<dbReference type="AlphaFoldDB" id="A0A1G2DS82"/>
<evidence type="ECO:0000313" key="2">
    <source>
        <dbReference type="EMBL" id="OGZ16406.1"/>
    </source>
</evidence>